<dbReference type="GO" id="GO:0035082">
    <property type="term" value="P:axoneme assembly"/>
    <property type="evidence" value="ECO:0000318"/>
    <property type="project" value="GO_Central"/>
</dbReference>
<evidence type="ECO:0000256" key="3">
    <source>
        <dbReference type="ARBA" id="ARBA00022598"/>
    </source>
</evidence>
<dbReference type="InterPro" id="IPR004344">
    <property type="entry name" value="TTL/TTLL_fam"/>
</dbReference>
<evidence type="ECO:0000256" key="4">
    <source>
        <dbReference type="ARBA" id="ARBA00022741"/>
    </source>
</evidence>
<dbReference type="GO" id="GO:0007283">
    <property type="term" value="P:spermatogenesis"/>
    <property type="evidence" value="ECO:0000318"/>
    <property type="project" value="GO_Central"/>
</dbReference>
<evidence type="ECO:0000256" key="8">
    <source>
        <dbReference type="ARBA" id="ARBA00048944"/>
    </source>
</evidence>
<evidence type="ECO:0000313" key="12">
    <source>
        <dbReference type="RefSeq" id="XP_041436566.1"/>
    </source>
</evidence>
<dbReference type="InterPro" id="IPR051437">
    <property type="entry name" value="TTLL_monoglycylase"/>
</dbReference>
<proteinExistence type="predicted"/>
<dbReference type="FunFam" id="3.30.470.20:FF:000032">
    <property type="entry name" value="tubulin monoglycylase TTLL3 isoform X2"/>
    <property type="match status" value="1"/>
</dbReference>
<evidence type="ECO:0000256" key="2">
    <source>
        <dbReference type="ARBA" id="ARBA00022490"/>
    </source>
</evidence>
<dbReference type="PROSITE" id="PS50975">
    <property type="entry name" value="ATP_GRASP"/>
    <property type="match status" value="1"/>
</dbReference>
<organism evidence="11 12">
    <name type="scientific">Xenopus laevis</name>
    <name type="common">African clawed frog</name>
    <dbReference type="NCBI Taxonomy" id="8355"/>
    <lineage>
        <taxon>Eukaryota</taxon>
        <taxon>Metazoa</taxon>
        <taxon>Chordata</taxon>
        <taxon>Craniata</taxon>
        <taxon>Vertebrata</taxon>
        <taxon>Euteleostomi</taxon>
        <taxon>Amphibia</taxon>
        <taxon>Batrachia</taxon>
        <taxon>Anura</taxon>
        <taxon>Pipoidea</taxon>
        <taxon>Pipidae</taxon>
        <taxon>Xenopodinae</taxon>
        <taxon>Xenopus</taxon>
        <taxon>Xenopus</taxon>
    </lineage>
</organism>
<keyword evidence="6" id="KW-0282">Flagellum</keyword>
<evidence type="ECO:0000256" key="9">
    <source>
        <dbReference type="PROSITE-ProRule" id="PRU00409"/>
    </source>
</evidence>
<dbReference type="OrthoDB" id="202825at2759"/>
<dbReference type="GO" id="GO:0005930">
    <property type="term" value="C:axoneme"/>
    <property type="evidence" value="ECO:0000318"/>
    <property type="project" value="GO_Central"/>
</dbReference>
<evidence type="ECO:0000256" key="6">
    <source>
        <dbReference type="ARBA" id="ARBA00022846"/>
    </source>
</evidence>
<keyword evidence="6" id="KW-0969">Cilium</keyword>
<evidence type="ECO:0000256" key="1">
    <source>
        <dbReference type="ARBA" id="ARBA00004611"/>
    </source>
</evidence>
<keyword evidence="6" id="KW-0966">Cell projection</keyword>
<dbReference type="KEGG" id="xla:121399542"/>
<keyword evidence="5 9" id="KW-0067">ATP-binding</keyword>
<comment type="catalytic activity">
    <reaction evidence="8">
        <text>L-glutamyl-[protein] + glycine + ATP = glycyl-L-glutamyl-[protein] + ADP + phosphate + H(+)</text>
        <dbReference type="Rhea" id="RHEA:67180"/>
        <dbReference type="Rhea" id="RHEA-COMP:10208"/>
        <dbReference type="Rhea" id="RHEA-COMP:17207"/>
        <dbReference type="ChEBI" id="CHEBI:15378"/>
        <dbReference type="ChEBI" id="CHEBI:29973"/>
        <dbReference type="ChEBI" id="CHEBI:30616"/>
        <dbReference type="ChEBI" id="CHEBI:43474"/>
        <dbReference type="ChEBI" id="CHEBI:57305"/>
        <dbReference type="ChEBI" id="CHEBI:167890"/>
        <dbReference type="ChEBI" id="CHEBI:456216"/>
    </reaction>
    <physiologicalReaction direction="left-to-right" evidence="8">
        <dbReference type="Rhea" id="RHEA:67181"/>
    </physiologicalReaction>
</comment>
<keyword evidence="7" id="KW-0206">Cytoskeleton</keyword>
<gene>
    <name evidence="12" type="primary">LOC121399542</name>
</gene>
<evidence type="ECO:0000313" key="11">
    <source>
        <dbReference type="Proteomes" id="UP000186698"/>
    </source>
</evidence>
<name>A0A8J1M5H5_XENLA</name>
<evidence type="ECO:0000256" key="7">
    <source>
        <dbReference type="ARBA" id="ARBA00023212"/>
    </source>
</evidence>
<keyword evidence="3" id="KW-0436">Ligase</keyword>
<dbReference type="AlphaFoldDB" id="A0A8J1M5H5"/>
<dbReference type="PANTHER" id="PTHR45870">
    <property type="entry name" value="TUBULIN MONOGLYCYLASE TTLL3"/>
    <property type="match status" value="1"/>
</dbReference>
<dbReference type="InterPro" id="IPR011761">
    <property type="entry name" value="ATP-grasp"/>
</dbReference>
<evidence type="ECO:0000256" key="5">
    <source>
        <dbReference type="ARBA" id="ARBA00022840"/>
    </source>
</evidence>
<keyword evidence="2" id="KW-0963">Cytoplasm</keyword>
<dbReference type="GeneID" id="121399542"/>
<comment type="subcellular location">
    <subcellularLocation>
        <location evidence="1">Cytoplasm</location>
        <location evidence="1">Cytoskeleton</location>
        <location evidence="1">Flagellum axoneme</location>
    </subcellularLocation>
</comment>
<dbReference type="GO" id="GO:0070736">
    <property type="term" value="F:protein-glycine ligase activity, initiating"/>
    <property type="evidence" value="ECO:0000318"/>
    <property type="project" value="GO_Central"/>
</dbReference>
<reference evidence="12" key="1">
    <citation type="submission" date="2025-08" db="UniProtKB">
        <authorList>
            <consortium name="RefSeq"/>
        </authorList>
    </citation>
    <scope>IDENTIFICATION</scope>
    <source>
        <strain evidence="12">J_2021</strain>
        <tissue evidence="12">Erythrocytes</tissue>
    </source>
</reference>
<feature type="domain" description="ATP-grasp" evidence="10">
    <location>
        <begin position="629"/>
        <end position="673"/>
    </location>
</feature>
<sequence>MFTTVKNRSKILWKYICCCCLSSKKTTQKEPEVRIPLEDLTEPISLEIEIPKEEKPKPVVEESVERTEVVEKVSKDLGQNITEVDEKPNSVLDYVGDLPGCKEQQEAQKTCESNDQVKGIEAVEMPEKPVEIIQETNIPSAEYPDPAIMERLATMDIQEIISYYLEDAFSKETTDSKRIIDINSDTDSDTDTQFRHMPLILAERHIYFKAQLEKAIREKKIFWLLHSQHIDESMRRRGWIQKISFTFDAEARDSRYLDPDSGLELKLSYSVKPSLIWSYRHYPYSIVEQDQMMNSYTNTDCFTTKFGLCVNLKNADTFFPRCYDLSDETGRMLFTDDFMKTAAYSIIKWVVRRNSSPVQAEETTRNGCVAPISVNLILMAFKVCKMFMIPSVNKDIDKKIEDMDPDWTEYLEGYYQLIHAGAEIKNSATYAEPCRHVLDQIQAKLPQLDIDTGRNIWILKPAALSRGRFIICIDHVDDIVKFVESHDRVFAAKQWVIQKYIERPFLIYNTKFDMRQFFLVTAWNPLTIWYYKENYIRMSSQPFNLENLDNSIHLCNRAVQMQFKNCPTRHPELPEDNVWSNRKLQEYLCMIGAENVWEDVMVPGIKKIIYQTMQVSQNKVTHRKNSFDIYGADFMFSENFNPWLIEINSRPDMSSPTAVTGVIFESILEDTIKVIIDRKKDPNCDIGAYELIQKQLEGGLVVQHFLDLPIRPKRH</sequence>
<dbReference type="SUPFAM" id="SSF56059">
    <property type="entry name" value="Glutathione synthetase ATP-binding domain-like"/>
    <property type="match status" value="1"/>
</dbReference>
<dbReference type="GO" id="GO:0030317">
    <property type="term" value="P:flagellated sperm motility"/>
    <property type="evidence" value="ECO:0000318"/>
    <property type="project" value="GO_Central"/>
</dbReference>
<dbReference type="GO" id="GO:0005524">
    <property type="term" value="F:ATP binding"/>
    <property type="evidence" value="ECO:0007669"/>
    <property type="project" value="UniProtKB-UniRule"/>
</dbReference>
<dbReference type="PROSITE" id="PS51221">
    <property type="entry name" value="TTL"/>
    <property type="match status" value="1"/>
</dbReference>
<evidence type="ECO:0000259" key="10">
    <source>
        <dbReference type="PROSITE" id="PS50975"/>
    </source>
</evidence>
<keyword evidence="11" id="KW-1185">Reference proteome</keyword>
<protein>
    <submittedName>
        <fullName evidence="12">Tubulin monoglycylase TTLL3-like</fullName>
    </submittedName>
</protein>
<dbReference type="RefSeq" id="XP_041436566.1">
    <property type="nucleotide sequence ID" value="XM_041580632.1"/>
</dbReference>
<dbReference type="GO" id="GO:0036126">
    <property type="term" value="C:sperm flagellum"/>
    <property type="evidence" value="ECO:0000318"/>
    <property type="project" value="GO_Central"/>
</dbReference>
<dbReference type="Proteomes" id="UP000186698">
    <property type="component" value="Chromosome 1S"/>
</dbReference>
<keyword evidence="4 9" id="KW-0547">Nucleotide-binding</keyword>
<dbReference type="GO" id="GO:0015630">
    <property type="term" value="C:microtubule cytoskeleton"/>
    <property type="evidence" value="ECO:0000318"/>
    <property type="project" value="GO_Central"/>
</dbReference>
<accession>A0A8J1M5H5</accession>
<dbReference type="PANTHER" id="PTHR45870:SF5">
    <property type="entry name" value="TUBULIN MONOGLYCYLASE TTLL3"/>
    <property type="match status" value="1"/>
</dbReference>
<dbReference type="GO" id="GO:0046872">
    <property type="term" value="F:metal ion binding"/>
    <property type="evidence" value="ECO:0007669"/>
    <property type="project" value="InterPro"/>
</dbReference>
<dbReference type="Gene3D" id="3.30.470.20">
    <property type="entry name" value="ATP-grasp fold, B domain"/>
    <property type="match status" value="1"/>
</dbReference>
<dbReference type="Pfam" id="PF03133">
    <property type="entry name" value="TTL"/>
    <property type="match status" value="1"/>
</dbReference>